<evidence type="ECO:0000313" key="2">
    <source>
        <dbReference type="EMBL" id="AMW06877.1"/>
    </source>
</evidence>
<keyword evidence="1" id="KW-0732">Signal</keyword>
<name>A0A143BP63_9BACT</name>
<gene>
    <name evidence="2" type="ORF">GEMMAAP_14255</name>
</gene>
<dbReference type="Gene3D" id="3.40.720.10">
    <property type="entry name" value="Alkaline Phosphatase, subunit A"/>
    <property type="match status" value="1"/>
</dbReference>
<dbReference type="EMBL" id="CP011454">
    <property type="protein sequence ID" value="AMW06877.1"/>
    <property type="molecule type" value="Genomic_DNA"/>
</dbReference>
<keyword evidence="3" id="KW-1185">Reference proteome</keyword>
<organism evidence="2 3">
    <name type="scientific">Gemmatimonas phototrophica</name>
    <dbReference type="NCBI Taxonomy" id="1379270"/>
    <lineage>
        <taxon>Bacteria</taxon>
        <taxon>Pseudomonadati</taxon>
        <taxon>Gemmatimonadota</taxon>
        <taxon>Gemmatimonadia</taxon>
        <taxon>Gemmatimonadales</taxon>
        <taxon>Gemmatimonadaceae</taxon>
        <taxon>Gemmatimonas</taxon>
    </lineage>
</organism>
<evidence type="ECO:0008006" key="4">
    <source>
        <dbReference type="Google" id="ProtNLM"/>
    </source>
</evidence>
<dbReference type="AlphaFoldDB" id="A0A143BP63"/>
<dbReference type="eggNOG" id="COG1524">
    <property type="taxonomic scope" value="Bacteria"/>
</dbReference>
<dbReference type="InterPro" id="IPR017850">
    <property type="entry name" value="Alkaline_phosphatase_core_sf"/>
</dbReference>
<dbReference type="PANTHER" id="PTHR10151">
    <property type="entry name" value="ECTONUCLEOTIDE PYROPHOSPHATASE/PHOSPHODIESTERASE"/>
    <property type="match status" value="1"/>
</dbReference>
<feature type="signal peptide" evidence="1">
    <location>
        <begin position="1"/>
        <end position="20"/>
    </location>
</feature>
<dbReference type="PANTHER" id="PTHR10151:SF120">
    <property type="entry name" value="BIS(5'-ADENOSYL)-TRIPHOSPHATASE"/>
    <property type="match status" value="1"/>
</dbReference>
<dbReference type="InterPro" id="IPR002591">
    <property type="entry name" value="Phosphodiest/P_Trfase"/>
</dbReference>
<dbReference type="STRING" id="1379270.GEMMAAP_14255"/>
<dbReference type="KEGG" id="gph:GEMMAAP_14255"/>
<dbReference type="PROSITE" id="PS51257">
    <property type="entry name" value="PROKAR_LIPOPROTEIN"/>
    <property type="match status" value="1"/>
</dbReference>
<dbReference type="SUPFAM" id="SSF53649">
    <property type="entry name" value="Alkaline phosphatase-like"/>
    <property type="match status" value="1"/>
</dbReference>
<dbReference type="CDD" id="cd16018">
    <property type="entry name" value="Enpp"/>
    <property type="match status" value="1"/>
</dbReference>
<reference evidence="2 3" key="2">
    <citation type="journal article" date="2016" name="Environ. Microbiol. Rep.">
        <title>Metagenomic evidence for the presence of phototrophic Gemmatimonadetes bacteria in diverse environments.</title>
        <authorList>
            <person name="Zeng Y."/>
            <person name="Baumbach J."/>
            <person name="Barbosa E.G."/>
            <person name="Azevedo V."/>
            <person name="Zhang C."/>
            <person name="Koblizek M."/>
        </authorList>
    </citation>
    <scope>NUCLEOTIDE SEQUENCE [LARGE SCALE GENOMIC DNA]</scope>
    <source>
        <strain evidence="2 3">AP64</strain>
    </source>
</reference>
<reference evidence="2 3" key="1">
    <citation type="journal article" date="2014" name="Proc. Natl. Acad. Sci. U.S.A.">
        <title>Functional type 2 photosynthetic reaction centers found in the rare bacterial phylum Gemmatimonadetes.</title>
        <authorList>
            <person name="Zeng Y."/>
            <person name="Feng F."/>
            <person name="Medova H."/>
            <person name="Dean J."/>
            <person name="Koblizek M."/>
        </authorList>
    </citation>
    <scope>NUCLEOTIDE SEQUENCE [LARGE SCALE GENOMIC DNA]</scope>
    <source>
        <strain evidence="2 3">AP64</strain>
    </source>
</reference>
<evidence type="ECO:0000313" key="3">
    <source>
        <dbReference type="Proteomes" id="UP000076404"/>
    </source>
</evidence>
<dbReference type="Proteomes" id="UP000076404">
    <property type="component" value="Chromosome"/>
</dbReference>
<feature type="chain" id="PRO_5007507031" description="Phosphodiesterase" evidence="1">
    <location>
        <begin position="21"/>
        <end position="418"/>
    </location>
</feature>
<accession>A0A143BP63</accession>
<protein>
    <recommendedName>
        <fullName evidence="4">Phosphodiesterase</fullName>
    </recommendedName>
</protein>
<dbReference type="Pfam" id="PF01663">
    <property type="entry name" value="Phosphodiest"/>
    <property type="match status" value="1"/>
</dbReference>
<dbReference type="Gene3D" id="3.30.1360.180">
    <property type="match status" value="1"/>
</dbReference>
<dbReference type="GO" id="GO:0016787">
    <property type="term" value="F:hydrolase activity"/>
    <property type="evidence" value="ECO:0007669"/>
    <property type="project" value="UniProtKB-ARBA"/>
</dbReference>
<evidence type="ECO:0000256" key="1">
    <source>
        <dbReference type="SAM" id="SignalP"/>
    </source>
</evidence>
<sequence>MRLSRWSFVLWLSAATMLTAGCRRTSPADRASRQPPALVNATVLISLDGFRADYLNRPAAVRLRLLAARGVRAERLIPAFPSKTFPNHYTIVTGLYPEHHGIVANTMRDERIGTTFTIGDTTIARDPRWWGGEPIWNTAERQGVRTAAFFWPGSDYAVNGRYPTYYTPYDGSIPNRTRVQRVLDWLTLPVAEAPRFVTLYFSTTDDVGHKHGPRTPQVDAAIAHVDSLVGALVDGLAARRLTERVNLVVVSDHGMTEVDSTRVIRLDEYVDLADMEVVDWMPVTAVTPKPGKLASVYNALRRVPHLQVYHKDSVPERFHYRANSRITPLVLLADEGWTISSSERLRLSGPPVGATHGYDNMLPSMGALFLAAGPDIQQGRVIGPVANVHVYPLLARLLGVRPAPHDGAADSLHITRWE</sequence>
<proteinExistence type="predicted"/>